<protein>
    <submittedName>
        <fullName evidence="2">Polyphosphate glucokinase</fullName>
    </submittedName>
</protein>
<dbReference type="InterPro" id="IPR043129">
    <property type="entry name" value="ATPase_NBD"/>
</dbReference>
<evidence type="ECO:0000313" key="3">
    <source>
        <dbReference type="Proteomes" id="UP000256345"/>
    </source>
</evidence>
<dbReference type="InterPro" id="IPR000600">
    <property type="entry name" value="ROK"/>
</dbReference>
<accession>A0ABX9JSA4</accession>
<comment type="caution">
    <text evidence="2">The sequence shown here is derived from an EMBL/GenBank/DDBJ whole genome shotgun (WGS) entry which is preliminary data.</text>
</comment>
<dbReference type="PANTHER" id="PTHR18964">
    <property type="entry name" value="ROK (REPRESSOR, ORF, KINASE) FAMILY"/>
    <property type="match status" value="1"/>
</dbReference>
<evidence type="ECO:0000313" key="2">
    <source>
        <dbReference type="EMBL" id="REG26113.1"/>
    </source>
</evidence>
<feature type="region of interest" description="Disordered" evidence="1">
    <location>
        <begin position="1"/>
        <end position="28"/>
    </location>
</feature>
<name>A0ABX9JSA4_9BACT</name>
<dbReference type="RefSeq" id="WP_082175096.1">
    <property type="nucleotide sequence ID" value="NZ_CP011509.1"/>
</dbReference>
<reference evidence="2 3" key="1">
    <citation type="submission" date="2018-08" db="EMBL/GenBank/DDBJ databases">
        <title>Genomic Encyclopedia of Archaeal and Bacterial Type Strains, Phase II (KMG-II): from individual species to whole genera.</title>
        <authorList>
            <person name="Goeker M."/>
        </authorList>
    </citation>
    <scope>NUCLEOTIDE SEQUENCE [LARGE SCALE GENOMIC DNA]</scope>
    <source>
        <strain evidence="2 3">DSM 2261</strain>
    </source>
</reference>
<dbReference type="Pfam" id="PF00480">
    <property type="entry name" value="ROK"/>
    <property type="match status" value="1"/>
</dbReference>
<organism evidence="2 3">
    <name type="scientific">Archangium gephyra</name>
    <dbReference type="NCBI Taxonomy" id="48"/>
    <lineage>
        <taxon>Bacteria</taxon>
        <taxon>Pseudomonadati</taxon>
        <taxon>Myxococcota</taxon>
        <taxon>Myxococcia</taxon>
        <taxon>Myxococcales</taxon>
        <taxon>Cystobacterineae</taxon>
        <taxon>Archangiaceae</taxon>
        <taxon>Archangium</taxon>
    </lineage>
</organism>
<dbReference type="CDD" id="cd24058">
    <property type="entry name" value="ASKHA_NBD_ROK_PPGK"/>
    <property type="match status" value="1"/>
</dbReference>
<keyword evidence="3" id="KW-1185">Reference proteome</keyword>
<gene>
    <name evidence="2" type="ORF">ATI61_112208</name>
</gene>
<dbReference type="Gene3D" id="3.30.420.40">
    <property type="match status" value="2"/>
</dbReference>
<dbReference type="EMBL" id="QUMU01000012">
    <property type="protein sequence ID" value="REG26113.1"/>
    <property type="molecule type" value="Genomic_DNA"/>
</dbReference>
<sequence length="256" mass="27486">MSPDEAPEPSPRKKTARETAAPGPRTLAIDIGGSGLKALVLGPDGKALTERQRVVTPKPATPKAVLGALTKLIEPLGSFDRVSVGFPGVVEEGVTKTAPNLNKSWAGFNLAEELSKLTGRPTRVLNDAGVQGFGVIEGRGVEMVLTLGTGMGCALYVDGKYVPNLELAHHPFRHGKTYEEYVGNAALKRVGHKKWVKHVQKVLEQIQPIWNPRKIYVGGGNARLLDAPLPENVQITENVAGLLGGFALWKDEPVQR</sequence>
<dbReference type="Proteomes" id="UP000256345">
    <property type="component" value="Unassembled WGS sequence"/>
</dbReference>
<dbReference type="SUPFAM" id="SSF53067">
    <property type="entry name" value="Actin-like ATPase domain"/>
    <property type="match status" value="1"/>
</dbReference>
<proteinExistence type="predicted"/>
<evidence type="ECO:0000256" key="1">
    <source>
        <dbReference type="SAM" id="MobiDB-lite"/>
    </source>
</evidence>